<evidence type="ECO:0000256" key="1">
    <source>
        <dbReference type="ARBA" id="ARBA00010617"/>
    </source>
</evidence>
<evidence type="ECO:0000256" key="3">
    <source>
        <dbReference type="ARBA" id="ARBA00022723"/>
    </source>
</evidence>
<evidence type="ECO:0000256" key="8">
    <source>
        <dbReference type="RuleBase" id="RU000461"/>
    </source>
</evidence>
<dbReference type="OrthoDB" id="5522954at2"/>
<keyword evidence="2 8" id="KW-0349">Heme</keyword>
<keyword evidence="3 8" id="KW-0479">Metal-binding</keyword>
<accession>A0A1Y6F8U2</accession>
<dbReference type="PANTHER" id="PTHR46696">
    <property type="entry name" value="P450, PUTATIVE (EUROFUNG)-RELATED"/>
    <property type="match status" value="1"/>
</dbReference>
<dbReference type="PANTHER" id="PTHR46696:SF6">
    <property type="entry name" value="P450, PUTATIVE (EUROFUNG)-RELATED"/>
    <property type="match status" value="1"/>
</dbReference>
<comment type="similarity">
    <text evidence="1 8">Belongs to the cytochrome P450 family.</text>
</comment>
<dbReference type="GO" id="GO:0004497">
    <property type="term" value="F:monooxygenase activity"/>
    <property type="evidence" value="ECO:0007669"/>
    <property type="project" value="UniProtKB-KW"/>
</dbReference>
<dbReference type="GO" id="GO:0005506">
    <property type="term" value="F:iron ion binding"/>
    <property type="evidence" value="ECO:0007669"/>
    <property type="project" value="InterPro"/>
</dbReference>
<gene>
    <name evidence="9" type="ORF">SAMN06297468_1384</name>
</gene>
<reference evidence="10" key="1">
    <citation type="submission" date="2017-04" db="EMBL/GenBank/DDBJ databases">
        <authorList>
            <person name="Varghese N."/>
            <person name="Submissions S."/>
        </authorList>
    </citation>
    <scope>NUCLEOTIDE SEQUENCE [LARGE SCALE GENOMIC DNA]</scope>
</reference>
<organism evidence="9 10">
    <name type="scientific">Altererythrobacter xiamenensis</name>
    <dbReference type="NCBI Taxonomy" id="1316679"/>
    <lineage>
        <taxon>Bacteria</taxon>
        <taxon>Pseudomonadati</taxon>
        <taxon>Pseudomonadota</taxon>
        <taxon>Alphaproteobacteria</taxon>
        <taxon>Sphingomonadales</taxon>
        <taxon>Erythrobacteraceae</taxon>
        <taxon>Altererythrobacter</taxon>
    </lineage>
</organism>
<evidence type="ECO:0000256" key="2">
    <source>
        <dbReference type="ARBA" id="ARBA00022617"/>
    </source>
</evidence>
<evidence type="ECO:0000256" key="6">
    <source>
        <dbReference type="ARBA" id="ARBA00023033"/>
    </source>
</evidence>
<dbReference type="AlphaFoldDB" id="A0A1Y6F8U2"/>
<keyword evidence="10" id="KW-1185">Reference proteome</keyword>
<proteinExistence type="inferred from homology"/>
<dbReference type="GO" id="GO:0016705">
    <property type="term" value="F:oxidoreductase activity, acting on paired donors, with incorporation or reduction of molecular oxygen"/>
    <property type="evidence" value="ECO:0007669"/>
    <property type="project" value="InterPro"/>
</dbReference>
<evidence type="ECO:0000256" key="4">
    <source>
        <dbReference type="ARBA" id="ARBA00023002"/>
    </source>
</evidence>
<dbReference type="InterPro" id="IPR036396">
    <property type="entry name" value="Cyt_P450_sf"/>
</dbReference>
<dbReference type="InterPro" id="IPR002397">
    <property type="entry name" value="Cyt_P450_B"/>
</dbReference>
<keyword evidence="4 8" id="KW-0560">Oxidoreductase</keyword>
<dbReference type="InterPro" id="IPR001128">
    <property type="entry name" value="Cyt_P450"/>
</dbReference>
<dbReference type="PROSITE" id="PS00086">
    <property type="entry name" value="CYTOCHROME_P450"/>
    <property type="match status" value="1"/>
</dbReference>
<dbReference type="Pfam" id="PF00067">
    <property type="entry name" value="p450"/>
    <property type="match status" value="1"/>
</dbReference>
<evidence type="ECO:0000256" key="7">
    <source>
        <dbReference type="ARBA" id="ARBA00043906"/>
    </source>
</evidence>
<comment type="function">
    <text evidence="7">Cytochromes P450 are a group of heme-thiolate monooxygenases. They oxidize a variety of structurally unrelated compounds, including steroids, fatty acids, and xenobiotics.</text>
</comment>
<dbReference type="RefSeq" id="WP_086437308.1">
    <property type="nucleotide sequence ID" value="NZ_FXWG01000002.1"/>
</dbReference>
<keyword evidence="5 8" id="KW-0408">Iron</keyword>
<keyword evidence="6 8" id="KW-0503">Monooxygenase</keyword>
<dbReference type="PRINTS" id="PR00385">
    <property type="entry name" value="P450"/>
</dbReference>
<name>A0A1Y6F8U2_9SPHN</name>
<evidence type="ECO:0000313" key="10">
    <source>
        <dbReference type="Proteomes" id="UP000194420"/>
    </source>
</evidence>
<protein>
    <submittedName>
        <fullName evidence="9">Cytochrome P450</fullName>
    </submittedName>
</protein>
<dbReference type="PRINTS" id="PR00359">
    <property type="entry name" value="BP450"/>
</dbReference>
<dbReference type="SUPFAM" id="SSF48264">
    <property type="entry name" value="Cytochrome P450"/>
    <property type="match status" value="1"/>
</dbReference>
<dbReference type="EMBL" id="FXWG01000002">
    <property type="protein sequence ID" value="SMQ69152.1"/>
    <property type="molecule type" value="Genomic_DNA"/>
</dbReference>
<dbReference type="GO" id="GO:0020037">
    <property type="term" value="F:heme binding"/>
    <property type="evidence" value="ECO:0007669"/>
    <property type="project" value="InterPro"/>
</dbReference>
<evidence type="ECO:0000313" key="9">
    <source>
        <dbReference type="EMBL" id="SMQ69152.1"/>
    </source>
</evidence>
<dbReference type="InterPro" id="IPR017972">
    <property type="entry name" value="Cyt_P450_CS"/>
</dbReference>
<dbReference type="Gene3D" id="1.10.630.10">
    <property type="entry name" value="Cytochrome P450"/>
    <property type="match status" value="1"/>
</dbReference>
<dbReference type="Proteomes" id="UP000194420">
    <property type="component" value="Unassembled WGS sequence"/>
</dbReference>
<evidence type="ECO:0000256" key="5">
    <source>
        <dbReference type="ARBA" id="ARBA00023004"/>
    </source>
</evidence>
<sequence length="412" mass="46154">MNKPAGNMFAPEILVDPFDYYRQVHEAGVKLEFVAEANAWVVYSYDLVSEVTAKPEIYSNDFAALMGADDDEINAILAEGWDNPPTLLTADHPVHTRNRKLVNLAFSAPRVNAIEEDMRAKSIDLIEKMAQKNSGDFVEDFAIPLPVAMIAQQIGLDNDPKQVKAWSDAAVDRFSQLISRERELECARSFVDYQKYMKRLIDDRRENGGDDLLTDLVEARVEGEKPLTDEEIMSIMQQFMVAGNETTTSTMAGGLLQLIRNADQMAKAKEAAGGRNPKLIQNMVEEMLRYESPSAGIWRVVKQDVELGGEQIKAGSMLQVRYAAANRDPAKFENPDAFDIERKNARAHLAFGKGPHMCVGNMLSRKEMFVAFDELLERLTNFQLADEDAITVLPNIMLRGVTRLPITYEVAS</sequence>
<dbReference type="FunFam" id="1.10.630.10:FF:000018">
    <property type="entry name" value="Cytochrome P450 monooxygenase"/>
    <property type="match status" value="1"/>
</dbReference>